<protein>
    <recommendedName>
        <fullName evidence="4">Pectinesterase inhibitor domain-containing protein</fullName>
    </recommendedName>
</protein>
<name>A0AA88D364_FICCA</name>
<dbReference type="InterPro" id="IPR035513">
    <property type="entry name" value="Invertase/methylesterase_inhib"/>
</dbReference>
<dbReference type="Gramene" id="FCD_00030154-RA">
    <property type="protein sequence ID" value="FCD_00030154-RA:cds"/>
    <property type="gene ID" value="FCD_00030154"/>
</dbReference>
<feature type="chain" id="PRO_5041638753" description="Pectinesterase inhibitor domain-containing protein" evidence="3">
    <location>
        <begin position="28"/>
        <end position="210"/>
    </location>
</feature>
<dbReference type="PANTHER" id="PTHR31080:SF15">
    <property type="entry name" value="INVERTASE"/>
    <property type="match status" value="1"/>
</dbReference>
<evidence type="ECO:0000256" key="2">
    <source>
        <dbReference type="ARBA" id="ARBA00038471"/>
    </source>
</evidence>
<dbReference type="AlphaFoldDB" id="A0AA88D364"/>
<feature type="domain" description="Pectinesterase inhibitor" evidence="4">
    <location>
        <begin position="39"/>
        <end position="204"/>
    </location>
</feature>
<dbReference type="Pfam" id="PF04043">
    <property type="entry name" value="PMEI"/>
    <property type="match status" value="1"/>
</dbReference>
<evidence type="ECO:0000313" key="6">
    <source>
        <dbReference type="Proteomes" id="UP001187192"/>
    </source>
</evidence>
<evidence type="ECO:0000256" key="1">
    <source>
        <dbReference type="ARBA" id="ARBA00022729"/>
    </source>
</evidence>
<dbReference type="Gene3D" id="1.20.140.40">
    <property type="entry name" value="Invertase/pectin methylesterase inhibitor family protein"/>
    <property type="match status" value="1"/>
</dbReference>
<dbReference type="InterPro" id="IPR006501">
    <property type="entry name" value="Pectinesterase_inhib_dom"/>
</dbReference>
<dbReference type="NCBIfam" id="TIGR01614">
    <property type="entry name" value="PME_inhib"/>
    <property type="match status" value="1"/>
</dbReference>
<dbReference type="CDD" id="cd15798">
    <property type="entry name" value="PMEI-like_3"/>
    <property type="match status" value="1"/>
</dbReference>
<comment type="similarity">
    <text evidence="2">Belongs to the PMEI family.</text>
</comment>
<evidence type="ECO:0000259" key="4">
    <source>
        <dbReference type="SMART" id="SM00856"/>
    </source>
</evidence>
<gene>
    <name evidence="5" type="ORF">TIFTF001_010154</name>
</gene>
<dbReference type="SMART" id="SM00856">
    <property type="entry name" value="PMEI"/>
    <property type="match status" value="1"/>
</dbReference>
<dbReference type="EMBL" id="BTGU01000012">
    <property type="protein sequence ID" value="GMN40931.1"/>
    <property type="molecule type" value="Genomic_DNA"/>
</dbReference>
<proteinExistence type="inferred from homology"/>
<keyword evidence="1 3" id="KW-0732">Signal</keyword>
<feature type="signal peptide" evidence="3">
    <location>
        <begin position="1"/>
        <end position="27"/>
    </location>
</feature>
<comment type="caution">
    <text evidence="5">The sequence shown here is derived from an EMBL/GenBank/DDBJ whole genome shotgun (WGS) entry which is preliminary data.</text>
</comment>
<sequence>MESHSFPTLLFSFLLIFFISIPNVIHATSATSSSSSTKANKLYVRQSCNSTLYPKDCYKFLSSYSSKIKSNPYKLCEFSIYVAYVNAKAASSTATRLAKTKGLTAPEKGAITDCVENFKDSVDELKQSWDDMDKIINGAANGTMSDDEKNLMVENVKTWASAALTDDDTCKDEIDEVKANPTMKSKLSKAILKVAKSTSICLAFVNSYYS</sequence>
<reference evidence="5" key="1">
    <citation type="submission" date="2023-07" db="EMBL/GenBank/DDBJ databases">
        <title>draft genome sequence of fig (Ficus carica).</title>
        <authorList>
            <person name="Takahashi T."/>
            <person name="Nishimura K."/>
        </authorList>
    </citation>
    <scope>NUCLEOTIDE SEQUENCE</scope>
</reference>
<dbReference type="InterPro" id="IPR051955">
    <property type="entry name" value="PME_Inhibitor"/>
</dbReference>
<organism evidence="5 6">
    <name type="scientific">Ficus carica</name>
    <name type="common">Common fig</name>
    <dbReference type="NCBI Taxonomy" id="3494"/>
    <lineage>
        <taxon>Eukaryota</taxon>
        <taxon>Viridiplantae</taxon>
        <taxon>Streptophyta</taxon>
        <taxon>Embryophyta</taxon>
        <taxon>Tracheophyta</taxon>
        <taxon>Spermatophyta</taxon>
        <taxon>Magnoliopsida</taxon>
        <taxon>eudicotyledons</taxon>
        <taxon>Gunneridae</taxon>
        <taxon>Pentapetalae</taxon>
        <taxon>rosids</taxon>
        <taxon>fabids</taxon>
        <taxon>Rosales</taxon>
        <taxon>Moraceae</taxon>
        <taxon>Ficeae</taxon>
        <taxon>Ficus</taxon>
    </lineage>
</organism>
<keyword evidence="6" id="KW-1185">Reference proteome</keyword>
<dbReference type="GO" id="GO:0004857">
    <property type="term" value="F:enzyme inhibitor activity"/>
    <property type="evidence" value="ECO:0007669"/>
    <property type="project" value="InterPro"/>
</dbReference>
<dbReference type="SUPFAM" id="SSF101148">
    <property type="entry name" value="Plant invertase/pectin methylesterase inhibitor"/>
    <property type="match status" value="1"/>
</dbReference>
<dbReference type="PANTHER" id="PTHR31080">
    <property type="entry name" value="PECTINESTERASE INHIBITOR-LIKE"/>
    <property type="match status" value="1"/>
</dbReference>
<dbReference type="Proteomes" id="UP001187192">
    <property type="component" value="Unassembled WGS sequence"/>
</dbReference>
<evidence type="ECO:0000256" key="3">
    <source>
        <dbReference type="SAM" id="SignalP"/>
    </source>
</evidence>
<evidence type="ECO:0000313" key="5">
    <source>
        <dbReference type="EMBL" id="GMN40931.1"/>
    </source>
</evidence>
<accession>A0AA88D364</accession>